<comment type="caution">
    <text evidence="1">The sequence shown here is derived from an EMBL/GenBank/DDBJ whole genome shotgun (WGS) entry which is preliminary data.</text>
</comment>
<accession>X1G4P4</accession>
<evidence type="ECO:0000313" key="1">
    <source>
        <dbReference type="EMBL" id="GAH52896.1"/>
    </source>
</evidence>
<proteinExistence type="predicted"/>
<protein>
    <submittedName>
        <fullName evidence="1">Uncharacterized protein</fullName>
    </submittedName>
</protein>
<organism evidence="1">
    <name type="scientific">marine sediment metagenome</name>
    <dbReference type="NCBI Taxonomy" id="412755"/>
    <lineage>
        <taxon>unclassified sequences</taxon>
        <taxon>metagenomes</taxon>
        <taxon>ecological metagenomes</taxon>
    </lineage>
</organism>
<dbReference type="AlphaFoldDB" id="X1G4P4"/>
<dbReference type="EMBL" id="BARU01023418">
    <property type="protein sequence ID" value="GAH52896.1"/>
    <property type="molecule type" value="Genomic_DNA"/>
</dbReference>
<gene>
    <name evidence="1" type="ORF">S03H2_38010</name>
</gene>
<sequence length="60" mass="7086">KGLHMAVNGESILVQQYHKHRHPSLMFHLEKPDPKLFEFARGYIDEIKKSKLLVPVIYEE</sequence>
<name>X1G4P4_9ZZZZ</name>
<reference evidence="1" key="1">
    <citation type="journal article" date="2014" name="Front. Microbiol.">
        <title>High frequency of phylogenetically diverse reductive dehalogenase-homologous genes in deep subseafloor sedimentary metagenomes.</title>
        <authorList>
            <person name="Kawai M."/>
            <person name="Futagami T."/>
            <person name="Toyoda A."/>
            <person name="Takaki Y."/>
            <person name="Nishi S."/>
            <person name="Hori S."/>
            <person name="Arai W."/>
            <person name="Tsubouchi T."/>
            <person name="Morono Y."/>
            <person name="Uchiyama I."/>
            <person name="Ito T."/>
            <person name="Fujiyama A."/>
            <person name="Inagaki F."/>
            <person name="Takami H."/>
        </authorList>
    </citation>
    <scope>NUCLEOTIDE SEQUENCE</scope>
    <source>
        <strain evidence="1">Expedition CK06-06</strain>
    </source>
</reference>
<feature type="non-terminal residue" evidence="1">
    <location>
        <position position="1"/>
    </location>
</feature>